<feature type="transmembrane region" description="Helical" evidence="5">
    <location>
        <begin position="261"/>
        <end position="284"/>
    </location>
</feature>
<comment type="subcellular location">
    <subcellularLocation>
        <location evidence="1">Membrane</location>
        <topology evidence="1">Multi-pass membrane protein</topology>
    </subcellularLocation>
</comment>
<keyword evidence="8" id="KW-1185">Reference proteome</keyword>
<keyword evidence="4 5" id="KW-0472">Membrane</keyword>
<protein>
    <submittedName>
        <fullName evidence="7">Uncharacterized protein</fullName>
    </submittedName>
</protein>
<sequence>MSGTSKLHKQPPEDDIPYAQVLPLKPDDADTGPMAYPVAYKNYHDDVEALSAPKPSAPVADVLREATVLENLGWDKETRRLFIRKVYSILTVQLLLTGGVSAFMTLHIPTQMYVLTHGWPVVLSIVLSFALLFAMMCMKDKHPQNLYLLGAFTVVEAFMVGSVVTAYCAAGYKSTVLEAVFLTGVIFIGLTLFTFQSKIDFSFLGAGLSMALGAMILWGLFAMIFGVQTGYVYALIGCIIFSGYILFDTWLIMDRLSPHEYILGAIMLYMDIINLFLYLLQLLAESNRRS</sequence>
<dbReference type="PANTHER" id="PTHR23291:SF50">
    <property type="entry name" value="PROTEIN LIFEGUARD 4"/>
    <property type="match status" value="1"/>
</dbReference>
<feature type="transmembrane region" description="Helical" evidence="5">
    <location>
        <begin position="114"/>
        <end position="134"/>
    </location>
</feature>
<evidence type="ECO:0000256" key="5">
    <source>
        <dbReference type="RuleBase" id="RU004379"/>
    </source>
</evidence>
<evidence type="ECO:0000256" key="1">
    <source>
        <dbReference type="ARBA" id="ARBA00004141"/>
    </source>
</evidence>
<accession>A0ABD3PLG2</accession>
<feature type="transmembrane region" description="Helical" evidence="5">
    <location>
        <begin position="176"/>
        <end position="195"/>
    </location>
</feature>
<dbReference type="Proteomes" id="UP001516023">
    <property type="component" value="Unassembled WGS sequence"/>
</dbReference>
<reference evidence="7 8" key="1">
    <citation type="journal article" date="2020" name="G3 (Bethesda)">
        <title>Improved Reference Genome for Cyclotella cryptica CCMP332, a Model for Cell Wall Morphogenesis, Salinity Adaptation, and Lipid Production in Diatoms (Bacillariophyta).</title>
        <authorList>
            <person name="Roberts W.R."/>
            <person name="Downey K.M."/>
            <person name="Ruck E.C."/>
            <person name="Traller J.C."/>
            <person name="Alverson A.J."/>
        </authorList>
    </citation>
    <scope>NUCLEOTIDE SEQUENCE [LARGE SCALE GENOMIC DNA]</scope>
    <source>
        <strain evidence="7 8">CCMP332</strain>
    </source>
</reference>
<keyword evidence="2 5" id="KW-0812">Transmembrane</keyword>
<evidence type="ECO:0000313" key="8">
    <source>
        <dbReference type="Proteomes" id="UP001516023"/>
    </source>
</evidence>
<gene>
    <name evidence="7" type="ORF">HJC23_005241</name>
</gene>
<comment type="caution">
    <text evidence="7">The sequence shown here is derived from an EMBL/GenBank/DDBJ whole genome shotgun (WGS) entry which is preliminary data.</text>
</comment>
<proteinExistence type="inferred from homology"/>
<feature type="transmembrane region" description="Helical" evidence="5">
    <location>
        <begin position="231"/>
        <end position="252"/>
    </location>
</feature>
<evidence type="ECO:0000256" key="6">
    <source>
        <dbReference type="SAM" id="MobiDB-lite"/>
    </source>
</evidence>
<dbReference type="GO" id="GO:0016020">
    <property type="term" value="C:membrane"/>
    <property type="evidence" value="ECO:0007669"/>
    <property type="project" value="UniProtKB-SubCell"/>
</dbReference>
<evidence type="ECO:0000256" key="4">
    <source>
        <dbReference type="ARBA" id="ARBA00023136"/>
    </source>
</evidence>
<dbReference type="InterPro" id="IPR006214">
    <property type="entry name" value="Bax_inhibitor_1-related"/>
</dbReference>
<evidence type="ECO:0000256" key="2">
    <source>
        <dbReference type="ARBA" id="ARBA00022692"/>
    </source>
</evidence>
<feature type="transmembrane region" description="Helical" evidence="5">
    <location>
        <begin position="202"/>
        <end position="225"/>
    </location>
</feature>
<evidence type="ECO:0000313" key="7">
    <source>
        <dbReference type="EMBL" id="KAL3788582.1"/>
    </source>
</evidence>
<evidence type="ECO:0000256" key="3">
    <source>
        <dbReference type="ARBA" id="ARBA00022989"/>
    </source>
</evidence>
<keyword evidence="3 5" id="KW-1133">Transmembrane helix</keyword>
<comment type="similarity">
    <text evidence="5">Belongs to the BI1 family.</text>
</comment>
<dbReference type="PANTHER" id="PTHR23291">
    <property type="entry name" value="BAX INHIBITOR-RELATED"/>
    <property type="match status" value="1"/>
</dbReference>
<name>A0ABD3PLG2_9STRA</name>
<organism evidence="7 8">
    <name type="scientific">Cyclotella cryptica</name>
    <dbReference type="NCBI Taxonomy" id="29204"/>
    <lineage>
        <taxon>Eukaryota</taxon>
        <taxon>Sar</taxon>
        <taxon>Stramenopiles</taxon>
        <taxon>Ochrophyta</taxon>
        <taxon>Bacillariophyta</taxon>
        <taxon>Coscinodiscophyceae</taxon>
        <taxon>Thalassiosirophycidae</taxon>
        <taxon>Stephanodiscales</taxon>
        <taxon>Stephanodiscaceae</taxon>
        <taxon>Cyclotella</taxon>
    </lineage>
</organism>
<dbReference type="AlphaFoldDB" id="A0ABD3PLG2"/>
<feature type="transmembrane region" description="Helical" evidence="5">
    <location>
        <begin position="86"/>
        <end position="108"/>
    </location>
</feature>
<feature type="transmembrane region" description="Helical" evidence="5">
    <location>
        <begin position="146"/>
        <end position="170"/>
    </location>
</feature>
<dbReference type="Pfam" id="PF01027">
    <property type="entry name" value="Bax1-I"/>
    <property type="match status" value="1"/>
</dbReference>
<dbReference type="EMBL" id="JABMIG020000154">
    <property type="protein sequence ID" value="KAL3788582.1"/>
    <property type="molecule type" value="Genomic_DNA"/>
</dbReference>
<feature type="region of interest" description="Disordered" evidence="6">
    <location>
        <begin position="1"/>
        <end position="20"/>
    </location>
</feature>